<dbReference type="EnsemblMetazoa" id="XM_050660778.1">
    <property type="protein sequence ID" value="XP_050516735.1"/>
    <property type="gene ID" value="LOC126891599"/>
</dbReference>
<feature type="compositionally biased region" description="Low complexity" evidence="3">
    <location>
        <begin position="420"/>
        <end position="433"/>
    </location>
</feature>
<dbReference type="PANTHER" id="PTHR45823">
    <property type="entry name" value="T-SNARE COILED-COIL HOMOLOGY DOMAIN-CONTAINING PROTEIN"/>
    <property type="match status" value="1"/>
</dbReference>
<dbReference type="SUPFAM" id="SSF57756">
    <property type="entry name" value="Retrovirus zinc finger-like domains"/>
    <property type="match status" value="1"/>
</dbReference>
<dbReference type="PANTHER" id="PTHR45823:SF1">
    <property type="entry name" value="T-SNARE COILED-COIL HOMOLOGY DOMAIN-CONTAINING PROTEIN"/>
    <property type="match status" value="1"/>
</dbReference>
<proteinExistence type="predicted"/>
<dbReference type="InterPro" id="IPR036875">
    <property type="entry name" value="Znf_CCHC_sf"/>
</dbReference>
<keyword evidence="1" id="KW-0479">Metal-binding</keyword>
<organism evidence="5 6">
    <name type="scientific">Diabrotica virgifera virgifera</name>
    <name type="common">western corn rootworm</name>
    <dbReference type="NCBI Taxonomy" id="50390"/>
    <lineage>
        <taxon>Eukaryota</taxon>
        <taxon>Metazoa</taxon>
        <taxon>Ecdysozoa</taxon>
        <taxon>Arthropoda</taxon>
        <taxon>Hexapoda</taxon>
        <taxon>Insecta</taxon>
        <taxon>Pterygota</taxon>
        <taxon>Neoptera</taxon>
        <taxon>Endopterygota</taxon>
        <taxon>Coleoptera</taxon>
        <taxon>Polyphaga</taxon>
        <taxon>Cucujiformia</taxon>
        <taxon>Chrysomeloidea</taxon>
        <taxon>Chrysomelidae</taxon>
        <taxon>Galerucinae</taxon>
        <taxon>Diabroticina</taxon>
        <taxon>Diabroticites</taxon>
        <taxon>Diabrotica</taxon>
    </lineage>
</organism>
<dbReference type="GeneID" id="126891599"/>
<evidence type="ECO:0000259" key="4">
    <source>
        <dbReference type="PROSITE" id="PS50158"/>
    </source>
</evidence>
<dbReference type="InterPro" id="IPR001878">
    <property type="entry name" value="Znf_CCHC"/>
</dbReference>
<feature type="coiled-coil region" evidence="2">
    <location>
        <begin position="461"/>
        <end position="548"/>
    </location>
</feature>
<dbReference type="RefSeq" id="XP_050516735.1">
    <property type="nucleotide sequence ID" value="XM_050660778.1"/>
</dbReference>
<dbReference type="Gene3D" id="4.10.60.10">
    <property type="entry name" value="Zinc finger, CCHC-type"/>
    <property type="match status" value="1"/>
</dbReference>
<feature type="domain" description="CCHC-type" evidence="4">
    <location>
        <begin position="387"/>
        <end position="404"/>
    </location>
</feature>
<keyword evidence="6" id="KW-1185">Reference proteome</keyword>
<sequence>MKADEEKRRQEENIEEEKRRQEEKEDKEKRRQEEKEDKEKRRQEEKEDKEKRREAKEKLRQEEEERRRKAEVEMINSLTQIHENFQLEVSQLNNRIDTLDEKQNSLDNKIQQQQNSLVNLEQQQNDLKSNLERQIVELQTKINTQASLSHISVTNIDSEQTAPSSSIVYPGTVRTSKILKPPTFDGQTAWETYRFQFEAAARANGWNENEMAASLVVSLRGQAATVLQFLPQDAPNYTSLVQALETRYGQQHLKQVFQSQLKVRYQKYNESLQEFEADIKRLLHLAYPQAPRDFLEQIGIQAFIDGLHDIEMQQALRLQYHKTLDKALISAQEYEAAKNISRSLPQLKEIRFTENKQVTTTDNEQLVLSQILSLLQNIQQKPRNENRRCFNCGRMGHLKSNCRSRSQARKEEYKNEIRRSLSSTSRSLSQSVTRNDGRWSLRNRFPTTDHRKEENTLEFEVSHLKEQLAISKNKIERLREQVTILQEECKVIQNNAKTTQSNLENECQKLMKEKNVLNKQFQEYQNALNELQVQSQRQLAQKENVTEEHEGGKNDHEKCDLMILARSAKELREVVKKIIIEEAQKFELELSEDKTKYIIIGGTEKQEEDFSVRSVTDKSYT</sequence>
<evidence type="ECO:0000313" key="6">
    <source>
        <dbReference type="Proteomes" id="UP001652700"/>
    </source>
</evidence>
<feature type="coiled-coil region" evidence="2">
    <location>
        <begin position="258"/>
        <end position="285"/>
    </location>
</feature>
<protein>
    <recommendedName>
        <fullName evidence="4">CCHC-type domain-containing protein</fullName>
    </recommendedName>
</protein>
<dbReference type="Pfam" id="PF00098">
    <property type="entry name" value="zf-CCHC"/>
    <property type="match status" value="1"/>
</dbReference>
<evidence type="ECO:0000256" key="1">
    <source>
        <dbReference type="PROSITE-ProRule" id="PRU00047"/>
    </source>
</evidence>
<dbReference type="Proteomes" id="UP001652700">
    <property type="component" value="Unplaced"/>
</dbReference>
<keyword evidence="1" id="KW-0862">Zinc</keyword>
<dbReference type="PROSITE" id="PS50158">
    <property type="entry name" value="ZF_CCHC"/>
    <property type="match status" value="1"/>
</dbReference>
<keyword evidence="1" id="KW-0863">Zinc-finger</keyword>
<keyword evidence="2" id="KW-0175">Coiled coil</keyword>
<reference evidence="5" key="1">
    <citation type="submission" date="2025-05" db="UniProtKB">
        <authorList>
            <consortium name="EnsemblMetazoa"/>
        </authorList>
    </citation>
    <scope>IDENTIFICATION</scope>
</reference>
<accession>A0ABM5L2T3</accession>
<evidence type="ECO:0000313" key="5">
    <source>
        <dbReference type="EnsemblMetazoa" id="XP_050516735.1"/>
    </source>
</evidence>
<evidence type="ECO:0000256" key="3">
    <source>
        <dbReference type="SAM" id="MobiDB-lite"/>
    </source>
</evidence>
<feature type="region of interest" description="Disordered" evidence="3">
    <location>
        <begin position="414"/>
        <end position="433"/>
    </location>
</feature>
<name>A0ABM5L2T3_DIAVI</name>
<dbReference type="SMART" id="SM00343">
    <property type="entry name" value="ZnF_C2HC"/>
    <property type="match status" value="1"/>
</dbReference>
<evidence type="ECO:0000256" key="2">
    <source>
        <dbReference type="SAM" id="Coils"/>
    </source>
</evidence>
<feature type="region of interest" description="Disordered" evidence="3">
    <location>
        <begin position="1"/>
        <end position="68"/>
    </location>
</feature>